<gene>
    <name evidence="2" type="ORF">KIN20_000039</name>
</gene>
<keyword evidence="1" id="KW-0732">Signal</keyword>
<evidence type="ECO:0000256" key="1">
    <source>
        <dbReference type="SAM" id="SignalP"/>
    </source>
</evidence>
<evidence type="ECO:0008006" key="4">
    <source>
        <dbReference type="Google" id="ProtNLM"/>
    </source>
</evidence>
<organism evidence="2 3">
    <name type="scientific">Parelaphostrongylus tenuis</name>
    <name type="common">Meningeal worm</name>
    <dbReference type="NCBI Taxonomy" id="148309"/>
    <lineage>
        <taxon>Eukaryota</taxon>
        <taxon>Metazoa</taxon>
        <taxon>Ecdysozoa</taxon>
        <taxon>Nematoda</taxon>
        <taxon>Chromadorea</taxon>
        <taxon>Rhabditida</taxon>
        <taxon>Rhabditina</taxon>
        <taxon>Rhabditomorpha</taxon>
        <taxon>Strongyloidea</taxon>
        <taxon>Metastrongylidae</taxon>
        <taxon>Parelaphostrongylus</taxon>
    </lineage>
</organism>
<dbReference type="Proteomes" id="UP001196413">
    <property type="component" value="Unassembled WGS sequence"/>
</dbReference>
<dbReference type="EMBL" id="JAHQIW010000004">
    <property type="protein sequence ID" value="KAJ1345492.1"/>
    <property type="molecule type" value="Genomic_DNA"/>
</dbReference>
<feature type="chain" id="PRO_5042102354" description="Secreted protein" evidence="1">
    <location>
        <begin position="22"/>
        <end position="222"/>
    </location>
</feature>
<keyword evidence="3" id="KW-1185">Reference proteome</keyword>
<dbReference type="PROSITE" id="PS51257">
    <property type="entry name" value="PROKAR_LIPOPROTEIN"/>
    <property type="match status" value="1"/>
</dbReference>
<reference evidence="2" key="1">
    <citation type="submission" date="2021-06" db="EMBL/GenBank/DDBJ databases">
        <title>Parelaphostrongylus tenuis whole genome reference sequence.</title>
        <authorList>
            <person name="Garwood T.J."/>
            <person name="Larsen P.A."/>
            <person name="Fountain-Jones N.M."/>
            <person name="Garbe J.R."/>
            <person name="Macchietto M.G."/>
            <person name="Kania S.A."/>
            <person name="Gerhold R.W."/>
            <person name="Richards J.E."/>
            <person name="Wolf T.M."/>
        </authorList>
    </citation>
    <scope>NUCLEOTIDE SEQUENCE</scope>
    <source>
        <strain evidence="2">MNPRO001-30</strain>
        <tissue evidence="2">Meninges</tissue>
    </source>
</reference>
<dbReference type="AlphaFoldDB" id="A0AAD5QBJ0"/>
<proteinExistence type="predicted"/>
<evidence type="ECO:0000313" key="3">
    <source>
        <dbReference type="Proteomes" id="UP001196413"/>
    </source>
</evidence>
<accession>A0AAD5QBJ0</accession>
<name>A0AAD5QBJ0_PARTN</name>
<evidence type="ECO:0000313" key="2">
    <source>
        <dbReference type="EMBL" id="KAJ1345492.1"/>
    </source>
</evidence>
<protein>
    <recommendedName>
        <fullName evidence="4">Secreted protein</fullName>
    </recommendedName>
</protein>
<feature type="signal peptide" evidence="1">
    <location>
        <begin position="1"/>
        <end position="21"/>
    </location>
</feature>
<sequence length="222" mass="23839">MRLLTDLFMTSMLATISAVLGCGVLPAGQASTRRFMVTGFTTLPVNMVHSGPTVPARVPGIATSNASAQRFVQRLVMQTVFDVLERQGRSALLPDAVISGILDQLTINITYLPMFCQEVLLGLSDMTKIDDNKPQNCIIIGSNVTGICTQAKAGNMMGCMDGKTAPIPPEHLSISGSLMTTNIIMANWSNRMWQDVVNRALRMLASGPFGSHFFSASITVGN</sequence>
<comment type="caution">
    <text evidence="2">The sequence shown here is derived from an EMBL/GenBank/DDBJ whole genome shotgun (WGS) entry which is preliminary data.</text>
</comment>